<dbReference type="Proteomes" id="UP001430360">
    <property type="component" value="Unassembled WGS sequence"/>
</dbReference>
<accession>A0ABS8UFI1</accession>
<feature type="region of interest" description="Disordered" evidence="1">
    <location>
        <begin position="183"/>
        <end position="218"/>
    </location>
</feature>
<proteinExistence type="predicted"/>
<feature type="transmembrane region" description="Helical" evidence="2">
    <location>
        <begin position="37"/>
        <end position="55"/>
    </location>
</feature>
<comment type="caution">
    <text evidence="3">The sequence shown here is derived from an EMBL/GenBank/DDBJ whole genome shotgun (WGS) entry which is preliminary data.</text>
</comment>
<feature type="transmembrane region" description="Helical" evidence="2">
    <location>
        <begin position="75"/>
        <end position="96"/>
    </location>
</feature>
<evidence type="ECO:0000256" key="2">
    <source>
        <dbReference type="SAM" id="Phobius"/>
    </source>
</evidence>
<gene>
    <name evidence="3" type="ORF">LTT95_11265</name>
</gene>
<organism evidence="3 4">
    <name type="scientific">Luteimonas fraxinea</name>
    <dbReference type="NCBI Taxonomy" id="2901869"/>
    <lineage>
        <taxon>Bacteria</taxon>
        <taxon>Pseudomonadati</taxon>
        <taxon>Pseudomonadota</taxon>
        <taxon>Gammaproteobacteria</taxon>
        <taxon>Lysobacterales</taxon>
        <taxon>Lysobacteraceae</taxon>
        <taxon>Luteimonas</taxon>
    </lineage>
</organism>
<name>A0ABS8UFI1_9GAMM</name>
<evidence type="ECO:0000256" key="1">
    <source>
        <dbReference type="SAM" id="MobiDB-lite"/>
    </source>
</evidence>
<dbReference type="RefSeq" id="WP_232136567.1">
    <property type="nucleotide sequence ID" value="NZ_CP089507.1"/>
</dbReference>
<feature type="compositionally biased region" description="Low complexity" evidence="1">
    <location>
        <begin position="193"/>
        <end position="208"/>
    </location>
</feature>
<reference evidence="3" key="2">
    <citation type="journal article" date="2022" name="Syst. Appl. Microbiol.">
        <title>Physiological and genomic characterisation of Luteimonas fraxinea sp. nov., a bacterial species associated with trees tolerant to ash dieback.</title>
        <authorList>
            <person name="Ulrich K."/>
            <person name="Becker R."/>
            <person name="Behrendt U."/>
            <person name="Kube M."/>
            <person name="Schneck V."/>
            <person name="Ulrich A."/>
        </authorList>
    </citation>
    <scope>NUCLEOTIDE SEQUENCE</scope>
    <source>
        <strain evidence="3">A1P009</strain>
    </source>
</reference>
<keyword evidence="2" id="KW-0472">Membrane</keyword>
<evidence type="ECO:0000313" key="3">
    <source>
        <dbReference type="EMBL" id="MCD9097516.1"/>
    </source>
</evidence>
<keyword evidence="2" id="KW-1133">Transmembrane helix</keyword>
<sequence length="218" mass="23758">MPDQDAPADDLRSFNERTFSELKTELFKRQVSNAENFDKAILTFSSGALALSLGFLKDFVSLDTASLPYVLYASWFLFVFCIIITVASFLVSQIGIQKQLKLAKRYYLDSDESALQEKNGPLKLSNGLNWFSGALFGLAVFSTAVFVATNAEEASMTSSRNNPSDEVISKIISGETRIIKGITAAEITPRPASSKPVPTPETTPSEEPGAQDTTGKPR</sequence>
<reference evidence="3" key="1">
    <citation type="submission" date="2021-12" db="EMBL/GenBank/DDBJ databases">
        <authorList>
            <person name="Ulrich A."/>
        </authorList>
    </citation>
    <scope>NUCLEOTIDE SEQUENCE</scope>
    <source>
        <strain evidence="3">A1P009</strain>
    </source>
</reference>
<keyword evidence="4" id="KW-1185">Reference proteome</keyword>
<feature type="transmembrane region" description="Helical" evidence="2">
    <location>
        <begin position="128"/>
        <end position="148"/>
    </location>
</feature>
<keyword evidence="2" id="KW-0812">Transmembrane</keyword>
<evidence type="ECO:0000313" key="4">
    <source>
        <dbReference type="Proteomes" id="UP001430360"/>
    </source>
</evidence>
<dbReference type="EMBL" id="JAJQKU010000003">
    <property type="protein sequence ID" value="MCD9097516.1"/>
    <property type="molecule type" value="Genomic_DNA"/>
</dbReference>
<protein>
    <submittedName>
        <fullName evidence="3">Uncharacterized protein</fullName>
    </submittedName>
</protein>